<dbReference type="Proteomes" id="UP000830326">
    <property type="component" value="Chromosome"/>
</dbReference>
<keyword evidence="2" id="KW-1185">Reference proteome</keyword>
<name>A0ABY4HFN8_9BACI</name>
<proteinExistence type="predicted"/>
<dbReference type="EMBL" id="CP095075">
    <property type="protein sequence ID" value="UOR13721.1"/>
    <property type="molecule type" value="Genomic_DNA"/>
</dbReference>
<protein>
    <submittedName>
        <fullName evidence="1">Uncharacterized protein</fullName>
    </submittedName>
</protein>
<evidence type="ECO:0000313" key="1">
    <source>
        <dbReference type="EMBL" id="UOR13721.1"/>
    </source>
</evidence>
<organism evidence="1 2">
    <name type="scientific">Halobacillus amylolyticus</name>
    <dbReference type="NCBI Taxonomy" id="2932259"/>
    <lineage>
        <taxon>Bacteria</taxon>
        <taxon>Bacillati</taxon>
        <taxon>Bacillota</taxon>
        <taxon>Bacilli</taxon>
        <taxon>Bacillales</taxon>
        <taxon>Bacillaceae</taxon>
        <taxon>Halobacillus</taxon>
    </lineage>
</organism>
<gene>
    <name evidence="1" type="ORF">MUO15_09920</name>
</gene>
<reference evidence="1" key="1">
    <citation type="submission" date="2022-04" db="EMBL/GenBank/DDBJ databases">
        <title>Halobacillus sp. isolated from saltern.</title>
        <authorList>
            <person name="Won M."/>
            <person name="Lee C.-M."/>
            <person name="Woen H.-Y."/>
            <person name="Kwon S.-W."/>
        </authorList>
    </citation>
    <scope>NUCLEOTIDE SEQUENCE</scope>
    <source>
        <strain evidence="1">SSHM10-5</strain>
    </source>
</reference>
<accession>A0ABY4HFN8</accession>
<sequence length="48" mass="5543">MKSWGNESGQTAAERKIEHLTIWKKHAGVEAAHIKWHQCGGRMWKITD</sequence>
<evidence type="ECO:0000313" key="2">
    <source>
        <dbReference type="Proteomes" id="UP000830326"/>
    </source>
</evidence>